<evidence type="ECO:0000259" key="12">
    <source>
        <dbReference type="PROSITE" id="PS50192"/>
    </source>
</evidence>
<dbReference type="InterPro" id="IPR000727">
    <property type="entry name" value="T_SNARE_dom"/>
</dbReference>
<dbReference type="GO" id="GO:0006906">
    <property type="term" value="P:vesicle fusion"/>
    <property type="evidence" value="ECO:0007669"/>
    <property type="project" value="TreeGrafter"/>
</dbReference>
<keyword evidence="6" id="KW-0653">Protein transport</keyword>
<evidence type="ECO:0000256" key="7">
    <source>
        <dbReference type="ARBA" id="ARBA00022989"/>
    </source>
</evidence>
<accession>A0A183ITI4</accession>
<evidence type="ECO:0000256" key="4">
    <source>
        <dbReference type="ARBA" id="ARBA00022692"/>
    </source>
</evidence>
<dbReference type="Pfam" id="PF05739">
    <property type="entry name" value="SNARE"/>
    <property type="match status" value="1"/>
</dbReference>
<keyword evidence="14" id="KW-1185">Reference proteome</keyword>
<dbReference type="GO" id="GO:0005484">
    <property type="term" value="F:SNAP receptor activity"/>
    <property type="evidence" value="ECO:0007669"/>
    <property type="project" value="InterPro"/>
</dbReference>
<dbReference type="GO" id="GO:0000149">
    <property type="term" value="F:SNARE binding"/>
    <property type="evidence" value="ECO:0007669"/>
    <property type="project" value="TreeGrafter"/>
</dbReference>
<evidence type="ECO:0000256" key="10">
    <source>
        <dbReference type="ARBA" id="ARBA00023136"/>
    </source>
</evidence>
<name>A0A183ITI4_9BILA</name>
<dbReference type="SMART" id="SM00397">
    <property type="entry name" value="t_SNARE"/>
    <property type="match status" value="1"/>
</dbReference>
<dbReference type="AlphaFoldDB" id="A0A183ITI4"/>
<evidence type="ECO:0000256" key="6">
    <source>
        <dbReference type="ARBA" id="ARBA00022927"/>
    </source>
</evidence>
<evidence type="ECO:0000313" key="15">
    <source>
        <dbReference type="WBParaSite" id="SBAD_0000719601-mRNA-1"/>
    </source>
</evidence>
<evidence type="ECO:0000256" key="8">
    <source>
        <dbReference type="ARBA" id="ARBA00023034"/>
    </source>
</evidence>
<dbReference type="SUPFAM" id="SSF47661">
    <property type="entry name" value="t-snare proteins"/>
    <property type="match status" value="1"/>
</dbReference>
<dbReference type="WBParaSite" id="SBAD_0000719601-mRNA-1">
    <property type="protein sequence ID" value="SBAD_0000719601-mRNA-1"/>
    <property type="gene ID" value="SBAD_0000719601"/>
</dbReference>
<evidence type="ECO:0000256" key="3">
    <source>
        <dbReference type="ARBA" id="ARBA00022448"/>
    </source>
</evidence>
<evidence type="ECO:0000256" key="1">
    <source>
        <dbReference type="ARBA" id="ARBA00004409"/>
    </source>
</evidence>
<dbReference type="GO" id="GO:0031201">
    <property type="term" value="C:SNARE complex"/>
    <property type="evidence" value="ECO:0007669"/>
    <property type="project" value="TreeGrafter"/>
</dbReference>
<evidence type="ECO:0000256" key="5">
    <source>
        <dbReference type="ARBA" id="ARBA00022775"/>
    </source>
</evidence>
<evidence type="ECO:0000313" key="13">
    <source>
        <dbReference type="EMBL" id="VDP11191.1"/>
    </source>
</evidence>
<evidence type="ECO:0000256" key="2">
    <source>
        <dbReference type="ARBA" id="ARBA00009063"/>
    </source>
</evidence>
<dbReference type="PANTHER" id="PTHR19957:SF83">
    <property type="entry name" value="SYNTAXIN-16"/>
    <property type="match status" value="1"/>
</dbReference>
<proteinExistence type="inferred from homology"/>
<dbReference type="InterPro" id="IPR006012">
    <property type="entry name" value="Syntaxin/epimorphin_CS"/>
</dbReference>
<dbReference type="GO" id="GO:0048278">
    <property type="term" value="P:vesicle docking"/>
    <property type="evidence" value="ECO:0007669"/>
    <property type="project" value="TreeGrafter"/>
</dbReference>
<comment type="similarity">
    <text evidence="2">Belongs to the syntaxin family.</text>
</comment>
<keyword evidence="5" id="KW-0532">Neurotransmitter transport</keyword>
<keyword evidence="3" id="KW-0813">Transport</keyword>
<dbReference type="GO" id="GO:0006886">
    <property type="term" value="P:intracellular protein transport"/>
    <property type="evidence" value="ECO:0007669"/>
    <property type="project" value="InterPro"/>
</dbReference>
<comment type="subcellular location">
    <subcellularLocation>
        <location evidence="1">Golgi apparatus membrane</location>
        <topology evidence="1">Single-pass type IV membrane protein</topology>
    </subcellularLocation>
</comment>
<dbReference type="InterPro" id="IPR045242">
    <property type="entry name" value="Syntaxin"/>
</dbReference>
<feature type="domain" description="T-SNARE coiled-coil homology" evidence="12">
    <location>
        <begin position="145"/>
        <end position="207"/>
    </location>
</feature>
<feature type="transmembrane region" description="Helical" evidence="11">
    <location>
        <begin position="217"/>
        <end position="237"/>
    </location>
</feature>
<evidence type="ECO:0000256" key="9">
    <source>
        <dbReference type="ARBA" id="ARBA00023054"/>
    </source>
</evidence>
<evidence type="ECO:0000313" key="14">
    <source>
        <dbReference type="Proteomes" id="UP000270296"/>
    </source>
</evidence>
<protein>
    <submittedName>
        <fullName evidence="15">t-SNARE coiled-coil homology domain-containing protein</fullName>
    </submittedName>
</protein>
<reference evidence="15" key="1">
    <citation type="submission" date="2016-06" db="UniProtKB">
        <authorList>
            <consortium name="WormBaseParasite"/>
        </authorList>
    </citation>
    <scope>IDENTIFICATION</scope>
</reference>
<dbReference type="OrthoDB" id="10251371at2759"/>
<dbReference type="PROSITE" id="PS00914">
    <property type="entry name" value="SYNTAXIN"/>
    <property type="match status" value="1"/>
</dbReference>
<dbReference type="Proteomes" id="UP000270296">
    <property type="component" value="Unassembled WGS sequence"/>
</dbReference>
<dbReference type="CDD" id="cd15845">
    <property type="entry name" value="SNARE_syntaxin16"/>
    <property type="match status" value="1"/>
</dbReference>
<keyword evidence="10 11" id="KW-0472">Membrane</keyword>
<keyword evidence="8" id="KW-0333">Golgi apparatus</keyword>
<dbReference type="Gene3D" id="1.20.58.70">
    <property type="match status" value="1"/>
</dbReference>
<sequence length="239" mass="27417">MTRISELKELQQKHLTRPSFSDEGGLEEKNIEALTREITKMMCHVQNILQVIQQSQVSGTTVEKFRRNIVSAHVDLLQKLNVNLRQSQNRYLHQLQSYEDACEKYFGSFTANGPSLPDYQFQNDGVPPKPEALSMSKIQMQEENAALFREREKEIACISDSILELNHLFKDLAAFVVDQSTVLDRIDYNIERSCLAAKSGYHSIRKVSEYQKKNRKMILIVSLSCLVIILLVILIVVKT</sequence>
<dbReference type="InterPro" id="IPR010989">
    <property type="entry name" value="SNARE"/>
</dbReference>
<gene>
    <name evidence="13" type="ORF">SBAD_LOCUS6931</name>
</gene>
<keyword evidence="9" id="KW-0175">Coiled coil</keyword>
<dbReference type="GO" id="GO:0000139">
    <property type="term" value="C:Golgi membrane"/>
    <property type="evidence" value="ECO:0007669"/>
    <property type="project" value="UniProtKB-SubCell"/>
</dbReference>
<reference evidence="13 14" key="2">
    <citation type="submission" date="2018-11" db="EMBL/GenBank/DDBJ databases">
        <authorList>
            <consortium name="Pathogen Informatics"/>
        </authorList>
    </citation>
    <scope>NUCLEOTIDE SEQUENCE [LARGE SCALE GENOMIC DNA]</scope>
</reference>
<evidence type="ECO:0000256" key="11">
    <source>
        <dbReference type="SAM" id="Phobius"/>
    </source>
</evidence>
<dbReference type="GO" id="GO:0006836">
    <property type="term" value="P:neurotransmitter transport"/>
    <property type="evidence" value="ECO:0007669"/>
    <property type="project" value="UniProtKB-KW"/>
</dbReference>
<dbReference type="EMBL" id="UZAM01010174">
    <property type="protein sequence ID" value="VDP11191.1"/>
    <property type="molecule type" value="Genomic_DNA"/>
</dbReference>
<keyword evidence="7 11" id="KW-1133">Transmembrane helix</keyword>
<dbReference type="PANTHER" id="PTHR19957">
    <property type="entry name" value="SYNTAXIN"/>
    <property type="match status" value="1"/>
</dbReference>
<keyword evidence="4 11" id="KW-0812">Transmembrane</keyword>
<dbReference type="PROSITE" id="PS50192">
    <property type="entry name" value="T_SNARE"/>
    <property type="match status" value="1"/>
</dbReference>
<organism evidence="15">
    <name type="scientific">Soboliphyme baturini</name>
    <dbReference type="NCBI Taxonomy" id="241478"/>
    <lineage>
        <taxon>Eukaryota</taxon>
        <taxon>Metazoa</taxon>
        <taxon>Ecdysozoa</taxon>
        <taxon>Nematoda</taxon>
        <taxon>Enoplea</taxon>
        <taxon>Dorylaimia</taxon>
        <taxon>Dioctophymatida</taxon>
        <taxon>Dioctophymatoidea</taxon>
        <taxon>Soboliphymatidae</taxon>
        <taxon>Soboliphyme</taxon>
    </lineage>
</organism>